<dbReference type="AlphaFoldDB" id="A0A061B9Z7"/>
<dbReference type="OrthoDB" id="550575at2759"/>
<feature type="compositionally biased region" description="Basic residues" evidence="1">
    <location>
        <begin position="15"/>
        <end position="24"/>
    </location>
</feature>
<dbReference type="InterPro" id="IPR006553">
    <property type="entry name" value="Leu-rich_rpt_Cys-con_subtyp"/>
</dbReference>
<evidence type="ECO:0000256" key="1">
    <source>
        <dbReference type="SAM" id="MobiDB-lite"/>
    </source>
</evidence>
<dbReference type="Gene3D" id="3.80.10.10">
    <property type="entry name" value="Ribonuclease Inhibitor"/>
    <property type="match status" value="2"/>
</dbReference>
<feature type="region of interest" description="Disordered" evidence="1">
    <location>
        <begin position="92"/>
        <end position="113"/>
    </location>
</feature>
<reference evidence="2" key="1">
    <citation type="journal article" date="2014" name="Genome Announc.">
        <title>Draft genome sequence of Rhodosporidium toruloides CECT1137, an oleaginous yeast of biotechnological interest.</title>
        <authorList>
            <person name="Morin N."/>
            <person name="Calcas X."/>
            <person name="Devillers H."/>
            <person name="Durrens P."/>
            <person name="Sherman D.J."/>
            <person name="Nicaud J.-M."/>
            <person name="Neuveglise C."/>
        </authorList>
    </citation>
    <scope>NUCLEOTIDE SEQUENCE</scope>
    <source>
        <strain evidence="2">CECT1137</strain>
    </source>
</reference>
<organism evidence="2">
    <name type="scientific">Rhodotorula toruloides</name>
    <name type="common">Yeast</name>
    <name type="synonym">Rhodosporidium toruloides</name>
    <dbReference type="NCBI Taxonomy" id="5286"/>
    <lineage>
        <taxon>Eukaryota</taxon>
        <taxon>Fungi</taxon>
        <taxon>Dikarya</taxon>
        <taxon>Basidiomycota</taxon>
        <taxon>Pucciniomycotina</taxon>
        <taxon>Microbotryomycetes</taxon>
        <taxon>Sporidiobolales</taxon>
        <taxon>Sporidiobolaceae</taxon>
        <taxon>Rhodotorula</taxon>
    </lineage>
</organism>
<dbReference type="InterPro" id="IPR032675">
    <property type="entry name" value="LRR_dom_sf"/>
</dbReference>
<evidence type="ECO:0000313" key="2">
    <source>
        <dbReference type="EMBL" id="CDR43739.1"/>
    </source>
</evidence>
<dbReference type="GO" id="GO:0031146">
    <property type="term" value="P:SCF-dependent proteasomal ubiquitin-dependent protein catabolic process"/>
    <property type="evidence" value="ECO:0007669"/>
    <property type="project" value="TreeGrafter"/>
</dbReference>
<dbReference type="PANTHER" id="PTHR13318">
    <property type="entry name" value="PARTNER OF PAIRED, ISOFORM B-RELATED"/>
    <property type="match status" value="1"/>
</dbReference>
<dbReference type="SUPFAM" id="SSF52047">
    <property type="entry name" value="RNI-like"/>
    <property type="match status" value="1"/>
</dbReference>
<dbReference type="GO" id="GO:0019005">
    <property type="term" value="C:SCF ubiquitin ligase complex"/>
    <property type="evidence" value="ECO:0007669"/>
    <property type="project" value="TreeGrafter"/>
</dbReference>
<protein>
    <submittedName>
        <fullName evidence="2">RHTO0S08e05116g1_1</fullName>
    </submittedName>
</protein>
<gene>
    <name evidence="2" type="ORF">RHTO0S_08e05116g</name>
</gene>
<dbReference type="EMBL" id="LK052943">
    <property type="protein sequence ID" value="CDR43739.1"/>
    <property type="molecule type" value="Genomic_DNA"/>
</dbReference>
<sequence length="583" mass="63629">MPPKRYIETTTSGKRPSRPSKRYRRALDIGAPSDADNSPRIVQAQALAERAGGGASYLATRPEKRGVRSLRETALQVAAEGLYQTVRLPSKEAGENRAGTTSNVGWNPDRDPAHAEENRQLRHFIETLPVDVANRLLRLVLDHASESSFDGPSDPGVAVLSLATLFFHPATTRVSLAGLAAPVVLVARLPQCTSLTDLDLSGHIALRDAPLAKVLAQLPKLERINLKGCTKVGDASMIALSKATEDRLKVVNLSLTAVTVKGLTSLLARCRSLEVLKLANVAGLNEKNVAKLVADATDAALGWRHVPLSRLRTLKVRSTEITDASLGRLLSLCAASLERLDISYTPLKTLDFVSSALHTLQEWRLVKLVASGLPLAAATLEGFFRPLSERPDDERRRFRTLKLGAMPALSTKVPGLTDAVLTKLMPYLEKLDGLDTVSLFQNWSLGKLEQPLARFIEVIGRRCTYLDLTLPVEDYHLEALLPPLDFEHTDGPEPSQPYEPPRLRTLVLDSSRITDNSAGAISACHELRALHVAETRISTKFLATVLSSCPHLSVLNLTSCRGVPVIQRRNFFEAWEKGEVSAA</sequence>
<proteinExistence type="predicted"/>
<name>A0A061B9Z7_RHOTO</name>
<feature type="region of interest" description="Disordered" evidence="1">
    <location>
        <begin position="1"/>
        <end position="38"/>
    </location>
</feature>
<accession>A0A061B9Z7</accession>
<dbReference type="SMART" id="SM00367">
    <property type="entry name" value="LRR_CC"/>
    <property type="match status" value="2"/>
</dbReference>